<feature type="transmembrane region" description="Helical" evidence="13">
    <location>
        <begin position="273"/>
        <end position="290"/>
    </location>
</feature>
<feature type="binding site" evidence="12">
    <location>
        <position position="430"/>
    </location>
    <ligand>
        <name>K(+)</name>
        <dbReference type="ChEBI" id="CHEBI:29103"/>
    </ligand>
</feature>
<dbReference type="PIRSF" id="PIRSF006247">
    <property type="entry name" value="TrkH"/>
    <property type="match status" value="1"/>
</dbReference>
<organism evidence="14 15">
    <name type="scientific">Edwardsiella anguillarum ET080813</name>
    <dbReference type="NCBI Taxonomy" id="667120"/>
    <lineage>
        <taxon>Bacteria</taxon>
        <taxon>Pseudomonadati</taxon>
        <taxon>Pseudomonadota</taxon>
        <taxon>Gammaproteobacteria</taxon>
        <taxon>Enterobacterales</taxon>
        <taxon>Hafniaceae</taxon>
        <taxon>Edwardsiella</taxon>
    </lineage>
</organism>
<keyword evidence="9 11" id="KW-0472">Membrane</keyword>
<keyword evidence="8 11" id="KW-0406">Ion transport</keyword>
<dbReference type="GeneID" id="33939056"/>
<dbReference type="HOGENOM" id="CLU_030708_0_1_6"/>
<dbReference type="PANTHER" id="PTHR32024:SF3">
    <property type="entry name" value="TRK SYSTEM POTASSIUM UPTAKE PROTEIN"/>
    <property type="match status" value="1"/>
</dbReference>
<keyword evidence="5 13" id="KW-0812">Transmembrane</keyword>
<feature type="transmembrane region" description="Helical" evidence="13">
    <location>
        <begin position="70"/>
        <end position="92"/>
    </location>
</feature>
<dbReference type="PANTHER" id="PTHR32024">
    <property type="entry name" value="TRK SYSTEM POTASSIUM UPTAKE PROTEIN TRKG-RELATED"/>
    <property type="match status" value="1"/>
</dbReference>
<keyword evidence="4 11" id="KW-0633">Potassium transport</keyword>
<dbReference type="EMBL" id="CP006664">
    <property type="protein sequence ID" value="AIJ07881.1"/>
    <property type="molecule type" value="Genomic_DNA"/>
</dbReference>
<dbReference type="KEGG" id="ete:ETEE_1429"/>
<evidence type="ECO:0000256" key="5">
    <source>
        <dbReference type="ARBA" id="ARBA00022692"/>
    </source>
</evidence>
<feature type="transmembrane region" description="Helical" evidence="13">
    <location>
        <begin position="7"/>
        <end position="28"/>
    </location>
</feature>
<evidence type="ECO:0000256" key="3">
    <source>
        <dbReference type="ARBA" id="ARBA00022475"/>
    </source>
</evidence>
<feature type="binding site" evidence="12">
    <location>
        <position position="110"/>
    </location>
    <ligand>
        <name>K(+)</name>
        <dbReference type="ChEBI" id="CHEBI:29103"/>
    </ligand>
</feature>
<feature type="transmembrane region" description="Helical" evidence="13">
    <location>
        <begin position="132"/>
        <end position="152"/>
    </location>
</feature>
<evidence type="ECO:0000256" key="4">
    <source>
        <dbReference type="ARBA" id="ARBA00022538"/>
    </source>
</evidence>
<feature type="binding site" evidence="12">
    <location>
        <position position="431"/>
    </location>
    <ligand>
        <name>K(+)</name>
        <dbReference type="ChEBI" id="CHEBI:29103"/>
    </ligand>
</feature>
<keyword evidence="7 13" id="KW-1133">Transmembrane helix</keyword>
<evidence type="ECO:0000313" key="14">
    <source>
        <dbReference type="EMBL" id="AIJ07881.1"/>
    </source>
</evidence>
<feature type="binding site" evidence="12">
    <location>
        <position position="218"/>
    </location>
    <ligand>
        <name>K(+)</name>
        <dbReference type="ChEBI" id="CHEBI:29103"/>
    </ligand>
</feature>
<keyword evidence="12" id="KW-0479">Metal-binding</keyword>
<protein>
    <recommendedName>
        <fullName evidence="11">Trk system potassium uptake protein</fullName>
    </recommendedName>
</protein>
<evidence type="ECO:0000256" key="6">
    <source>
        <dbReference type="ARBA" id="ARBA00022958"/>
    </source>
</evidence>
<feature type="transmembrane region" description="Helical" evidence="13">
    <location>
        <begin position="327"/>
        <end position="349"/>
    </location>
</feature>
<evidence type="ECO:0000256" key="7">
    <source>
        <dbReference type="ARBA" id="ARBA00022989"/>
    </source>
</evidence>
<feature type="transmembrane region" description="Helical" evidence="13">
    <location>
        <begin position="233"/>
        <end position="253"/>
    </location>
</feature>
<keyword evidence="6 11" id="KW-0630">Potassium</keyword>
<dbReference type="GO" id="GO:0046872">
    <property type="term" value="F:metal ion binding"/>
    <property type="evidence" value="ECO:0007669"/>
    <property type="project" value="UniProtKB-KW"/>
</dbReference>
<gene>
    <name evidence="14" type="primary">trkH</name>
    <name evidence="14" type="ORF">ETEE_1429</name>
</gene>
<evidence type="ECO:0000256" key="1">
    <source>
        <dbReference type="ARBA" id="ARBA00004651"/>
    </source>
</evidence>
<sequence length="481" mass="53444">MLNYRSVLYILGMMLSKVALLMYVPLLYALLTGTGGVYEFLQAVIITHLISLFLIAQGRSQKFYLRIRDMFLTTTLAWLTACCFGALPFVFIKHITFTDAFFETMSGLTTTGSSVLSNLNQMEPSVLLWRSLLQWMGGVGFIVMAVAILPFLDVGGMRLFHTESSDWSEKSSPRMKDVAKSIMAVYAVLTFLCYLGYRYAGMSNFDAVNHAFATISTGGFSTNDKSMAAYSVLAQWNAILFMFLGSLPFLLFVQALRQRSLRTLMRDQQLVGFSRFVLITGLVLTLWLWHKHIFDFEDSLRIAFFNLINILSTTGYSLGNFDQWTPFTTVLFASVMLLGGCSGSTAGGIKMFRVQIGFESLHIEVRKLIHPNAVFPRRYNNRPITNEVSRSVIAFMMAFIAITMLIAAVLGLCGVDALSAITGAMTAMANVGPGMGPLIGPSGNFAPLPDVAKWALALGMLLGRLEVMTMLVLFFPSFWRR</sequence>
<feature type="transmembrane region" description="Helical" evidence="13">
    <location>
        <begin position="178"/>
        <end position="197"/>
    </location>
</feature>
<evidence type="ECO:0000256" key="12">
    <source>
        <dbReference type="PIRSR" id="PIRSR006247-1"/>
    </source>
</evidence>
<comment type="similarity">
    <text evidence="11">Belongs to the TrkH potassium transport family.</text>
</comment>
<evidence type="ECO:0000256" key="13">
    <source>
        <dbReference type="SAM" id="Phobius"/>
    </source>
</evidence>
<evidence type="ECO:0000313" key="15">
    <source>
        <dbReference type="Proteomes" id="UP000028681"/>
    </source>
</evidence>
<evidence type="ECO:0000256" key="8">
    <source>
        <dbReference type="ARBA" id="ARBA00023065"/>
    </source>
</evidence>
<dbReference type="GO" id="GO:0015379">
    <property type="term" value="F:potassium:chloride symporter activity"/>
    <property type="evidence" value="ECO:0007669"/>
    <property type="project" value="InterPro"/>
</dbReference>
<proteinExistence type="inferred from homology"/>
<evidence type="ECO:0000256" key="2">
    <source>
        <dbReference type="ARBA" id="ARBA00022448"/>
    </source>
</evidence>
<keyword evidence="11" id="KW-0997">Cell inner membrane</keyword>
<evidence type="ECO:0000256" key="10">
    <source>
        <dbReference type="ARBA" id="ARBA00023303"/>
    </source>
</evidence>
<dbReference type="Pfam" id="PF02386">
    <property type="entry name" value="TrkH"/>
    <property type="match status" value="1"/>
</dbReference>
<accession>A0A076LIR9</accession>
<keyword evidence="10" id="KW-0407">Ion channel</keyword>
<dbReference type="GO" id="GO:0005886">
    <property type="term" value="C:plasma membrane"/>
    <property type="evidence" value="ECO:0007669"/>
    <property type="project" value="UniProtKB-SubCell"/>
</dbReference>
<dbReference type="Proteomes" id="UP000028681">
    <property type="component" value="Chromosome"/>
</dbReference>
<keyword evidence="2 11" id="KW-0813">Transport</keyword>
<feature type="transmembrane region" description="Helical" evidence="13">
    <location>
        <begin position="392"/>
        <end position="412"/>
    </location>
</feature>
<comment type="function">
    <text evidence="11">Low-affinity potassium transport system. Interacts with Trk system potassium uptake protein TrkA.</text>
</comment>
<feature type="transmembrane region" description="Helical" evidence="13">
    <location>
        <begin position="40"/>
        <end position="58"/>
    </location>
</feature>
<dbReference type="InterPro" id="IPR003445">
    <property type="entry name" value="Cat_transpt"/>
</dbReference>
<evidence type="ECO:0000256" key="11">
    <source>
        <dbReference type="PIRNR" id="PIRNR006247"/>
    </source>
</evidence>
<evidence type="ECO:0000256" key="9">
    <source>
        <dbReference type="ARBA" id="ARBA00023136"/>
    </source>
</evidence>
<feature type="binding site" evidence="12">
    <location>
        <position position="313"/>
    </location>
    <ligand>
        <name>K(+)</name>
        <dbReference type="ChEBI" id="CHEBI:29103"/>
    </ligand>
</feature>
<dbReference type="InterPro" id="IPR004772">
    <property type="entry name" value="TrkH"/>
</dbReference>
<reference evidence="14 15" key="1">
    <citation type="journal article" date="2012" name="PLoS ONE">
        <title>Edwardsiella comparative phylogenomics reveal the new intra/inter-species taxonomic relationships, virulence evolution and niche adaptation mechanisms.</title>
        <authorList>
            <person name="Yang M."/>
            <person name="Lv Y."/>
            <person name="Xiao J."/>
            <person name="Wu H."/>
            <person name="Zheng H."/>
            <person name="Liu Q."/>
            <person name="Zhang Y."/>
            <person name="Wang Q."/>
        </authorList>
    </citation>
    <scope>NUCLEOTIDE SEQUENCE [LARGE SCALE GENOMIC DNA]</scope>
    <source>
        <strain evidence="15">080813</strain>
    </source>
</reference>
<feature type="binding site" evidence="12">
    <location>
        <position position="314"/>
    </location>
    <ligand>
        <name>K(+)</name>
        <dbReference type="ChEBI" id="CHEBI:29103"/>
    </ligand>
</feature>
<comment type="subcellular location">
    <subcellularLocation>
        <location evidence="11">Cell inner membrane</location>
        <topology evidence="11">Multi-pass membrane protein</topology>
    </subcellularLocation>
    <subcellularLocation>
        <location evidence="1">Cell membrane</location>
        <topology evidence="1">Multi-pass membrane protein</topology>
    </subcellularLocation>
</comment>
<feature type="transmembrane region" description="Helical" evidence="13">
    <location>
        <begin position="454"/>
        <end position="475"/>
    </location>
</feature>
<dbReference type="NCBIfam" id="TIGR00933">
    <property type="entry name" value="2a38"/>
    <property type="match status" value="1"/>
</dbReference>
<name>A0A076LIR9_9GAMM</name>
<feature type="binding site" evidence="12">
    <location>
        <position position="111"/>
    </location>
    <ligand>
        <name>K(+)</name>
        <dbReference type="ChEBI" id="CHEBI:29103"/>
    </ligand>
</feature>
<dbReference type="RefSeq" id="WP_034165754.1">
    <property type="nucleotide sequence ID" value="NZ_CP006664.1"/>
</dbReference>
<keyword evidence="3 11" id="KW-1003">Cell membrane</keyword>
<dbReference type="AlphaFoldDB" id="A0A076LIR9"/>